<organism evidence="2 3">
    <name type="scientific">Streptomyces fodineus</name>
    <dbReference type="NCBI Taxonomy" id="1904616"/>
    <lineage>
        <taxon>Bacteria</taxon>
        <taxon>Bacillati</taxon>
        <taxon>Actinomycetota</taxon>
        <taxon>Actinomycetes</taxon>
        <taxon>Kitasatosporales</taxon>
        <taxon>Streptomycetaceae</taxon>
        <taxon>Streptomyces</taxon>
    </lineage>
</organism>
<sequence length="78" mass="8880">MSDGRRTTERLRSPEARRWGMSGLVVLGFGAAAVAAHFWLGQAWHDVLWMAASLSFVWVVVREALEGRRRGRTGRRDR</sequence>
<evidence type="ECO:0000313" key="3">
    <source>
        <dbReference type="Proteomes" id="UP000094960"/>
    </source>
</evidence>
<dbReference type="KEGG" id="spun:BFF78_21850"/>
<keyword evidence="1" id="KW-1133">Transmembrane helix</keyword>
<name>A0A1D7YCL5_9ACTN</name>
<accession>A0A1D7YCL5</accession>
<evidence type="ECO:0000256" key="1">
    <source>
        <dbReference type="SAM" id="Phobius"/>
    </source>
</evidence>
<evidence type="ECO:0000313" key="2">
    <source>
        <dbReference type="EMBL" id="AOR33363.1"/>
    </source>
</evidence>
<keyword evidence="3" id="KW-1185">Reference proteome</keyword>
<proteinExistence type="predicted"/>
<keyword evidence="1" id="KW-0472">Membrane</keyword>
<protein>
    <submittedName>
        <fullName evidence="2">Uncharacterized protein</fullName>
    </submittedName>
</protein>
<keyword evidence="1" id="KW-0812">Transmembrane</keyword>
<dbReference type="AlphaFoldDB" id="A0A1D7YCL5"/>
<dbReference type="Proteomes" id="UP000094960">
    <property type="component" value="Chromosome"/>
</dbReference>
<reference evidence="3" key="1">
    <citation type="submission" date="2016-09" db="EMBL/GenBank/DDBJ databases">
        <title>Streptomyces puniciscabiei strain:TW1S1 Genome sequencing and assembly.</title>
        <authorList>
            <person name="Kim M.-K."/>
            <person name="Kim S.B."/>
        </authorList>
    </citation>
    <scope>NUCLEOTIDE SEQUENCE [LARGE SCALE GENOMIC DNA]</scope>
    <source>
        <strain evidence="3">TW1S1</strain>
    </source>
</reference>
<dbReference type="EMBL" id="CP017248">
    <property type="protein sequence ID" value="AOR33363.1"/>
    <property type="molecule type" value="Genomic_DNA"/>
</dbReference>
<feature type="transmembrane region" description="Helical" evidence="1">
    <location>
        <begin position="47"/>
        <end position="65"/>
    </location>
</feature>
<gene>
    <name evidence="2" type="ORF">BFF78_21850</name>
</gene>
<feature type="transmembrane region" description="Helical" evidence="1">
    <location>
        <begin position="21"/>
        <end position="41"/>
    </location>
</feature>